<name>A0A159D6L0_9NIDO</name>
<keyword evidence="1" id="KW-1133">Transmembrane helix</keyword>
<organism evidence="2 3">
    <name type="scientific">Free State vervet virus</name>
    <dbReference type="NCBI Taxonomy" id="1737586"/>
    <lineage>
        <taxon>Viruses</taxon>
        <taxon>Riboviria</taxon>
        <taxon>Orthornavirae</taxon>
        <taxon>Pisuviricota</taxon>
        <taxon>Pisoniviricetes</taxon>
        <taxon>Nidovirales</taxon>
        <taxon>Arnidovirineae</taxon>
        <taxon>Arteriviridae</taxon>
        <taxon>Simarterivirinae</taxon>
        <taxon>Epsilonarterivirus</taxon>
        <taxon>Sheartevirus</taxon>
        <taxon>Epsilonarterivirus safriver</taxon>
    </lineage>
</organism>
<proteinExistence type="predicted"/>
<accession>A0A159D6L0</accession>
<dbReference type="EMBL" id="KR862294">
    <property type="protein sequence ID" value="ALS54118.1"/>
    <property type="molecule type" value="Genomic_RNA"/>
</dbReference>
<keyword evidence="1" id="KW-0472">Membrane</keyword>
<dbReference type="Proteomes" id="UP000109604">
    <property type="component" value="Genome"/>
</dbReference>
<keyword evidence="1" id="KW-0812">Transmembrane</keyword>
<sequence>MGHHSIFAVLTFSSFLCSVYGYCFVFPDPNIHVQVFLNYTTCHMQGIISAGYQSLGGCHSFKHNEFSGTYSPLNLNYSTAAPVGAVVLGLSLLNNTHRNCSWTGNRYCCAEYSQPSLSLQEQPLPHLVLLSGTALLSGIMSVCLVARRRYTTYLV</sequence>
<evidence type="ECO:0000313" key="3">
    <source>
        <dbReference type="Proteomes" id="UP000109604"/>
    </source>
</evidence>
<feature type="transmembrane region" description="Helical" evidence="1">
    <location>
        <begin position="124"/>
        <end position="146"/>
    </location>
</feature>
<evidence type="ECO:0000313" key="2">
    <source>
        <dbReference type="EMBL" id="ALS54118.1"/>
    </source>
</evidence>
<reference evidence="2 3" key="1">
    <citation type="journal article" date="2016" name="J. Virol.">
        <title>Arteriviruses, Pegiviruses, and Lentiviruses Are Common among Wild African Monkeys.</title>
        <authorList>
            <person name="Bailey A."/>
            <person name="Heimbruch K."/>
        </authorList>
    </citation>
    <scope>NUCLEOTIDE SEQUENCE [LARGE SCALE GENOMIC DNA]</scope>
    <source>
        <strain evidence="2">VSAC4012</strain>
    </source>
</reference>
<evidence type="ECO:0000256" key="1">
    <source>
        <dbReference type="SAM" id="Phobius"/>
    </source>
</evidence>
<protein>
    <submittedName>
        <fullName evidence="2">GP3 protein</fullName>
    </submittedName>
</protein>